<sequence length="278" mass="29958">MYQPRVLTIQDISCFGKCSLTVALPIISAMGVETCIMPTAVLSTHTGGFTGYTWRDLTGDMRGIAAHWKSLDLKFDAIYTGYLGSAEQLRIVGEIFRDFGRGAVKLVDPVMGDNGKLYPGFSEEFAAGMAKLCGKADIIVPNLTEAAFMLGIPFEKAPHDESIIKDILVKLTGLGCRIAVLTGIIPDSSRQGVMAYDSATGEFCSYYSKNLDVKFHGTGDVFASAFCGAVAKKKPLPDALKTAVDFTVACIEKSMGDSEHTYGVRFEECLAEIADNRG</sequence>
<dbReference type="NCBIfam" id="NF005491">
    <property type="entry name" value="PRK07105.1"/>
    <property type="match status" value="1"/>
</dbReference>
<dbReference type="GO" id="GO:0008902">
    <property type="term" value="F:hydroxymethylpyrimidine kinase activity"/>
    <property type="evidence" value="ECO:0007669"/>
    <property type="project" value="TreeGrafter"/>
</dbReference>
<dbReference type="PANTHER" id="PTHR20858:SF17">
    <property type="entry name" value="HYDROXYMETHYLPYRIMIDINE_PHOSPHOMETHYLPYRIMIDINE KINASE THI20-RELATED"/>
    <property type="match status" value="1"/>
</dbReference>
<evidence type="ECO:0000313" key="7">
    <source>
        <dbReference type="EMBL" id="MCI5755038.1"/>
    </source>
</evidence>
<dbReference type="GO" id="GO:0008972">
    <property type="term" value="F:phosphomethylpyrimidine kinase activity"/>
    <property type="evidence" value="ECO:0007669"/>
    <property type="project" value="TreeGrafter"/>
</dbReference>
<dbReference type="Proteomes" id="UP001139365">
    <property type="component" value="Unassembled WGS sequence"/>
</dbReference>
<dbReference type="GO" id="GO:0009443">
    <property type="term" value="P:pyridoxal 5'-phosphate salvage"/>
    <property type="evidence" value="ECO:0007669"/>
    <property type="project" value="InterPro"/>
</dbReference>
<dbReference type="GO" id="GO:0009228">
    <property type="term" value="P:thiamine biosynthetic process"/>
    <property type="evidence" value="ECO:0007669"/>
    <property type="project" value="TreeGrafter"/>
</dbReference>
<evidence type="ECO:0000259" key="6">
    <source>
        <dbReference type="Pfam" id="PF08543"/>
    </source>
</evidence>
<accession>A0AAE3FFT1</accession>
<dbReference type="EC" id="2.7.1.35" evidence="1"/>
<dbReference type="InterPro" id="IPR013749">
    <property type="entry name" value="PM/HMP-P_kinase-1"/>
</dbReference>
<comment type="caution">
    <text evidence="7">The sequence shown here is derived from an EMBL/GenBank/DDBJ whole genome shotgun (WGS) entry which is preliminary data.</text>
</comment>
<dbReference type="EMBL" id="JALEMU010000033">
    <property type="protein sequence ID" value="MCI5755038.1"/>
    <property type="molecule type" value="Genomic_DNA"/>
</dbReference>
<organism evidence="7 8">
    <name type="scientific">Candidatus Colimorpha enterica</name>
    <dbReference type="NCBI Taxonomy" id="3083063"/>
    <lineage>
        <taxon>Bacteria</taxon>
        <taxon>Pseudomonadati</taxon>
        <taxon>Bacteroidota</taxon>
        <taxon>Bacteroidia</taxon>
        <taxon>Bacteroidales</taxon>
        <taxon>Candidatus Colimorpha</taxon>
    </lineage>
</organism>
<dbReference type="GO" id="GO:0005829">
    <property type="term" value="C:cytosol"/>
    <property type="evidence" value="ECO:0007669"/>
    <property type="project" value="TreeGrafter"/>
</dbReference>
<evidence type="ECO:0000256" key="2">
    <source>
        <dbReference type="ARBA" id="ARBA00022679"/>
    </source>
</evidence>
<keyword evidence="5" id="KW-0067">ATP-binding</keyword>
<protein>
    <recommendedName>
        <fullName evidence="1">pyridoxal kinase</fullName>
        <ecNumber evidence="1">2.7.1.35</ecNumber>
    </recommendedName>
</protein>
<dbReference type="InterPro" id="IPR029056">
    <property type="entry name" value="Ribokinase-like"/>
</dbReference>
<proteinExistence type="predicted"/>
<dbReference type="Gene3D" id="3.40.1190.20">
    <property type="match status" value="1"/>
</dbReference>
<dbReference type="GO" id="GO:0008478">
    <property type="term" value="F:pyridoxal kinase activity"/>
    <property type="evidence" value="ECO:0007669"/>
    <property type="project" value="UniProtKB-EC"/>
</dbReference>
<dbReference type="InterPro" id="IPR004625">
    <property type="entry name" value="PyrdxlKinase"/>
</dbReference>
<keyword evidence="4 7" id="KW-0418">Kinase</keyword>
<evidence type="ECO:0000256" key="4">
    <source>
        <dbReference type="ARBA" id="ARBA00022777"/>
    </source>
</evidence>
<evidence type="ECO:0000256" key="5">
    <source>
        <dbReference type="ARBA" id="ARBA00022840"/>
    </source>
</evidence>
<evidence type="ECO:0000313" key="8">
    <source>
        <dbReference type="Proteomes" id="UP001139365"/>
    </source>
</evidence>
<feature type="domain" description="Pyridoxamine kinase/Phosphomethylpyrimidine kinase" evidence="6">
    <location>
        <begin position="27"/>
        <end position="255"/>
    </location>
</feature>
<dbReference type="AlphaFoldDB" id="A0AAE3FFT1"/>
<dbReference type="SUPFAM" id="SSF53613">
    <property type="entry name" value="Ribokinase-like"/>
    <property type="match status" value="1"/>
</dbReference>
<keyword evidence="2 7" id="KW-0808">Transferase</keyword>
<evidence type="ECO:0000256" key="1">
    <source>
        <dbReference type="ARBA" id="ARBA00012104"/>
    </source>
</evidence>
<gene>
    <name evidence="7" type="ORF">MR241_01945</name>
</gene>
<name>A0AAE3FFT1_9BACT</name>
<evidence type="ECO:0000256" key="3">
    <source>
        <dbReference type="ARBA" id="ARBA00022741"/>
    </source>
</evidence>
<keyword evidence="3" id="KW-0547">Nucleotide-binding</keyword>
<dbReference type="Pfam" id="PF08543">
    <property type="entry name" value="Phos_pyr_kin"/>
    <property type="match status" value="1"/>
</dbReference>
<dbReference type="PANTHER" id="PTHR20858">
    <property type="entry name" value="PHOSPHOMETHYLPYRIMIDINE KINASE"/>
    <property type="match status" value="1"/>
</dbReference>
<reference evidence="7 8" key="1">
    <citation type="submission" date="2022-03" db="EMBL/GenBank/DDBJ databases">
        <title>Metagenome-assembled genomes from swine fecal metagenomes.</title>
        <authorList>
            <person name="Holman D.B."/>
            <person name="Kommadath A."/>
        </authorList>
    </citation>
    <scope>NUCLEOTIDE SEQUENCE [LARGE SCALE GENOMIC DNA]</scope>
    <source>
        <strain evidence="7">SUG147</strain>
    </source>
</reference>
<dbReference type="GO" id="GO:0005524">
    <property type="term" value="F:ATP binding"/>
    <property type="evidence" value="ECO:0007669"/>
    <property type="project" value="UniProtKB-KW"/>
</dbReference>
<dbReference type="CDD" id="cd01173">
    <property type="entry name" value="pyridoxal_pyridoxamine_kinase"/>
    <property type="match status" value="1"/>
</dbReference>